<comment type="caution">
    <text evidence="1">The sequence shown here is derived from an EMBL/GenBank/DDBJ whole genome shotgun (WGS) entry which is preliminary data.</text>
</comment>
<dbReference type="Proteomes" id="UP000828390">
    <property type="component" value="Unassembled WGS sequence"/>
</dbReference>
<dbReference type="AlphaFoldDB" id="A0A9D4N1X5"/>
<sequence length="92" mass="10502">MEKETWQRIAEEIPAQDKAVKTAEKCSNKWYNLKSEIKAAVTNEKTRKRKTCRGPLSDAAMAVDQRVITAELYEDSAFFQDDTAICICNENI</sequence>
<organism evidence="1 2">
    <name type="scientific">Dreissena polymorpha</name>
    <name type="common">Zebra mussel</name>
    <name type="synonym">Mytilus polymorpha</name>
    <dbReference type="NCBI Taxonomy" id="45954"/>
    <lineage>
        <taxon>Eukaryota</taxon>
        <taxon>Metazoa</taxon>
        <taxon>Spiralia</taxon>
        <taxon>Lophotrochozoa</taxon>
        <taxon>Mollusca</taxon>
        <taxon>Bivalvia</taxon>
        <taxon>Autobranchia</taxon>
        <taxon>Heteroconchia</taxon>
        <taxon>Euheterodonta</taxon>
        <taxon>Imparidentia</taxon>
        <taxon>Neoheterodontei</taxon>
        <taxon>Myida</taxon>
        <taxon>Dreissenoidea</taxon>
        <taxon>Dreissenidae</taxon>
        <taxon>Dreissena</taxon>
    </lineage>
</organism>
<evidence type="ECO:0000313" key="2">
    <source>
        <dbReference type="Proteomes" id="UP000828390"/>
    </source>
</evidence>
<dbReference type="EMBL" id="JAIWYP010000001">
    <property type="protein sequence ID" value="KAH3886656.1"/>
    <property type="molecule type" value="Genomic_DNA"/>
</dbReference>
<evidence type="ECO:0000313" key="1">
    <source>
        <dbReference type="EMBL" id="KAH3886656.1"/>
    </source>
</evidence>
<proteinExistence type="predicted"/>
<reference evidence="1" key="1">
    <citation type="journal article" date="2019" name="bioRxiv">
        <title>The Genome of the Zebra Mussel, Dreissena polymorpha: A Resource for Invasive Species Research.</title>
        <authorList>
            <person name="McCartney M.A."/>
            <person name="Auch B."/>
            <person name="Kono T."/>
            <person name="Mallez S."/>
            <person name="Zhang Y."/>
            <person name="Obille A."/>
            <person name="Becker A."/>
            <person name="Abrahante J.E."/>
            <person name="Garbe J."/>
            <person name="Badalamenti J.P."/>
            <person name="Herman A."/>
            <person name="Mangelson H."/>
            <person name="Liachko I."/>
            <person name="Sullivan S."/>
            <person name="Sone E.D."/>
            <person name="Koren S."/>
            <person name="Silverstein K.A.T."/>
            <person name="Beckman K.B."/>
            <person name="Gohl D.M."/>
        </authorList>
    </citation>
    <scope>NUCLEOTIDE SEQUENCE</scope>
    <source>
        <strain evidence="1">Duluth1</strain>
        <tissue evidence="1">Whole animal</tissue>
    </source>
</reference>
<name>A0A9D4N1X5_DREPO</name>
<protein>
    <submittedName>
        <fullName evidence="1">Uncharacterized protein</fullName>
    </submittedName>
</protein>
<gene>
    <name evidence="1" type="ORF">DPMN_010668</name>
</gene>
<reference evidence="1" key="2">
    <citation type="submission" date="2020-11" db="EMBL/GenBank/DDBJ databases">
        <authorList>
            <person name="McCartney M.A."/>
            <person name="Auch B."/>
            <person name="Kono T."/>
            <person name="Mallez S."/>
            <person name="Becker A."/>
            <person name="Gohl D.M."/>
            <person name="Silverstein K.A.T."/>
            <person name="Koren S."/>
            <person name="Bechman K.B."/>
            <person name="Herman A."/>
            <person name="Abrahante J.E."/>
            <person name="Garbe J."/>
        </authorList>
    </citation>
    <scope>NUCLEOTIDE SEQUENCE</scope>
    <source>
        <strain evidence="1">Duluth1</strain>
        <tissue evidence="1">Whole animal</tissue>
    </source>
</reference>
<accession>A0A9D4N1X5</accession>
<keyword evidence="2" id="KW-1185">Reference proteome</keyword>